<dbReference type="InterPro" id="IPR037151">
    <property type="entry name" value="AlkB-like_sf"/>
</dbReference>
<evidence type="ECO:0000313" key="11">
    <source>
        <dbReference type="Proteomes" id="UP001286313"/>
    </source>
</evidence>
<dbReference type="InterPro" id="IPR011009">
    <property type="entry name" value="Kinase-like_dom_sf"/>
</dbReference>
<feature type="compositionally biased region" description="Gly residues" evidence="8">
    <location>
        <begin position="28"/>
        <end position="42"/>
    </location>
</feature>
<dbReference type="Proteomes" id="UP001286313">
    <property type="component" value="Unassembled WGS sequence"/>
</dbReference>
<comment type="cofactor">
    <cofactor evidence="1">
        <name>Fe(2+)</name>
        <dbReference type="ChEBI" id="CHEBI:29033"/>
    </cofactor>
</comment>
<evidence type="ECO:0000256" key="4">
    <source>
        <dbReference type="ARBA" id="ARBA00022737"/>
    </source>
</evidence>
<dbReference type="InterPro" id="IPR004119">
    <property type="entry name" value="EcKL"/>
</dbReference>
<accession>A0AAE1G4Q1</accession>
<feature type="region of interest" description="Disordered" evidence="8">
    <location>
        <begin position="1581"/>
        <end position="1639"/>
    </location>
</feature>
<dbReference type="Gene3D" id="3.90.1200.10">
    <property type="match status" value="1"/>
</dbReference>
<evidence type="ECO:0000256" key="1">
    <source>
        <dbReference type="ARBA" id="ARBA00001954"/>
    </source>
</evidence>
<feature type="region of interest" description="Disordered" evidence="8">
    <location>
        <begin position="284"/>
        <end position="392"/>
    </location>
</feature>
<feature type="compositionally biased region" description="Polar residues" evidence="8">
    <location>
        <begin position="299"/>
        <end position="328"/>
    </location>
</feature>
<dbReference type="SUPFAM" id="SSF48452">
    <property type="entry name" value="TPR-like"/>
    <property type="match status" value="2"/>
</dbReference>
<evidence type="ECO:0000256" key="2">
    <source>
        <dbReference type="ARBA" id="ARBA00004123"/>
    </source>
</evidence>
<evidence type="ECO:0000256" key="7">
    <source>
        <dbReference type="ARBA" id="ARBA00038019"/>
    </source>
</evidence>
<feature type="region of interest" description="Disordered" evidence="8">
    <location>
        <begin position="1012"/>
        <end position="1039"/>
    </location>
</feature>
<feature type="compositionally biased region" description="Basic and acidic residues" evidence="8">
    <location>
        <begin position="206"/>
        <end position="231"/>
    </location>
</feature>
<feature type="region of interest" description="Disordered" evidence="8">
    <location>
        <begin position="1"/>
        <end position="131"/>
    </location>
</feature>
<feature type="compositionally biased region" description="Basic and acidic residues" evidence="8">
    <location>
        <begin position="1374"/>
        <end position="1397"/>
    </location>
</feature>
<evidence type="ECO:0000259" key="9">
    <source>
        <dbReference type="SMART" id="SM00587"/>
    </source>
</evidence>
<dbReference type="InterPro" id="IPR003107">
    <property type="entry name" value="HAT"/>
</dbReference>
<feature type="compositionally biased region" description="Basic and acidic residues" evidence="8">
    <location>
        <begin position="880"/>
        <end position="889"/>
    </location>
</feature>
<sequence length="2549" mass="290191">MSFPGDRRGRGTINRRLAENVVKQSLGRYGGEGRGGGGGRGQGNQQHVNPWNSGCEPFSRRPPHYEDDPFWSGRDRERDLERRGGHSRFGSGHQDHSQFHEDDNRAFLPNPRGSWGRGRRERMGDNGQRKTQAIPPMVMSGIPHLEHSFVMRKSTTTTTNTTTSPHDTHLPSQSNNTNMPGDEHRELRSDGGCLEKRWDERRVVEDEGNRWEDNQRPDERMRWEQRQRAEGMKQGGDGGGRWGNGQISNEEGMKRPDNMNNNNNCNRGVDERRWNNNRCVDETRRWGGGGGGGGGGGNHSSSHRPTCEPHQSQGSSTNNTNTIHTPDLSQPPPNTNQLSADRSQVPCVSGHSSFSQAPDNQMIANNKEGGSDENQSTGQTPHPDQNHPVTMSNVESGEHVNKHIEGSDGAGIIPVPSQEQADTVVLEQETERYYDELKGNRTQTNQSLSASQVAKITKEYKSSKEIEKFEEDQRKEEEQQATDRQTQIETAWSVLHHYWQFVRDNPYDFNGWTYLLNHVETLDNIEAARSAIDGFLPLYPYCFAYWKKLSDMEMKHQDVRRCLGVLLVGTECVPFCVDLWLPLISTFINYVKDNNLPSDIVRSLYECGLERVGKTWRSSALLYECGLERVGKTWRSSALWDTCITYEQECGDLVAVMTLYQRLIATPLKLYNKHWDHLLALVRDHHPRSLLPVTEYQVLRRKACEELGIRYTPTSLVPPKAIQKTPQPEDKLTSLIKEKIVASYIKTHETNEEEVNKRWKFEEKIKRPYFHVKSLDRKQIKNWNEYLDFEMGEGDPMRIVILFERCLVACAMYEDLWIRYAGYLETLVQKVMDRKSKQEVNDDSEKRENIIIMSVPENIKEESCKENIESENIVSEQGNEESKVSKPENNEVLNDDVCRQENIDDEYSASENVTASVKEEREGGVGNSCVGQSVGINREVNNDVDDGVVVSESVVVVPRSGAGDDDDGNDNDDNDDVVMKDTSGGGLSHNTDSDVSSVVVVSDSQINVNIEQPPQQQQQQQQLPPPPPSLKAPDPDHTTCNVTEINSSEQSDKQIKEQVDEQQQHIDQVIPEAHDAKEIECVDSQGDRLESLGSKDNENTETEVFDNSSDDKLVETSVNSSECTETTTAIENETCQVETMTITLDQLWYDLCVGLGLNERVLKCPPLTPEWIENGVSWEDVRHIYRRGVWIHCPNKPALLMKWAEFEETQGNLDTARELLNTVTVKHPTLLKARMQMIELERRTGNQSRVEQLYGEASKAITSTRERSWLAIRFARFLFKILQEPDRALVVLRKALKKDRGNMHLYHHVFDICYQRQPVDTQGVLASVLLALASKELSAQHKYWFAYKRVQFLKEHGDILELRQAHQELVELKREADQEAREAKEEEEKKQEEEVKKGIASSNTTEESKDKTGDESEMGVVKEGVSNDTSTTTTTTNITATATTSNSTPFPDPSATQFPVPYFSADGGIMYSPMAGYGYGHSEPGQPLPTAQEVVAGGENAMNREMYQQQQQQHNTTWPYQHKDSELGFGDKSKEEEWSNRKDHYEEYNRLMDGGYPQHLRDKQIEEIKLPFKISVDHLRRRPGEHGLPDLSQPPPPMLGGDNNNTSSTTTTTTATTSLSPFPPLTFSRPPPFSNMGPPGLLPLPIDPLHPPGLRLPHHLQHRLSPFTDNLGYTKRRLPGEFGSNHNEPPYKCQRPDEFDQSRQYRPEYNTNYTSSPGASAPLSHRATLEYDSHDRESHPPAPGPSYPGGYVERRVVEREEGRDSPELLRFREVDRYSIRDTDKIDCPLSKELELNEDTELCVNVPEWLMMEGGELRLSDSEAGASIIRYWPHFMTDKGEKTVFRILRKGLKWHQRRAVGEGGQWQNLPHLLSWVGPCSYSYSGLTLEKNTNWLPEIVDLLHRLIQYTGNQYNSCFLTLFRNGYDQVPWAQETHPALRHNPSIAAVSLGTMRVIEMQRKNGRGFLRFPLYPGSLLLMEGATQEDWEHQFPKEPNNPEERIHMTFRKLYMIEDKNGCVFSPLFLTNSNKELHFKRGEYSCARAMATPRKGSEITKEWLEVILTKYEARTTPDASVQIITFLVNPGADPGDNFQAEVIKVAAEADVRGVTSASNNNHKHYNLFIKFLLGTAFEQQGARMMNSHLRELMIYSDIIADLNDFQAKTSGDKYHISIPEFVYGICTADDYVLVMKDLSTDGYVTRNKHDGLDLPHILMATDRLARLHAVSYSFYKSHDFFHKYPSFTIDERWTNMMKVFLSSLVDCFIKAAAFKKDEHKMLFSTLESNREALTEKLGDMSTNPKKLKIPCLAHGDYWTNNMMFHYDNDVSTDQIFPPHNMMMIDWGNTMFRDPLLDLQYLVYTSTTLSLRKQHLEEILHHYHSTFTAATNDLGVTVDNWQFQDFMEDWKNTRYFGCIMGVLVNILTLSKAGRTYQKKKGSISSNKFKANIEIKLNDLINTTTDDLINTTTDDLTNTTTDDLINTTTDDLINTITDDLINTTTDDLTNTTTDDLINTTTDDLINTITDDLTNTTTDDLINTTTDDLINTITDDLIH</sequence>
<dbReference type="Gene3D" id="1.25.40.10">
    <property type="entry name" value="Tetratricopeptide repeat domain"/>
    <property type="match status" value="3"/>
</dbReference>
<keyword evidence="6" id="KW-0539">Nucleus</keyword>
<dbReference type="SUPFAM" id="SSF51197">
    <property type="entry name" value="Clavaminate synthase-like"/>
    <property type="match status" value="1"/>
</dbReference>
<dbReference type="GO" id="GO:0030627">
    <property type="term" value="F:pre-mRNA 5'-splice site binding"/>
    <property type="evidence" value="ECO:0007669"/>
    <property type="project" value="TreeGrafter"/>
</dbReference>
<comment type="similarity">
    <text evidence="7">Belongs to the PRP39 family.</text>
</comment>
<evidence type="ECO:0000256" key="8">
    <source>
        <dbReference type="SAM" id="MobiDB-lite"/>
    </source>
</evidence>
<feature type="compositionally biased region" description="Low complexity" evidence="8">
    <location>
        <begin position="1429"/>
        <end position="1448"/>
    </location>
</feature>
<name>A0AAE1G4Q1_PETCI</name>
<feature type="region of interest" description="Disordered" evidence="8">
    <location>
        <begin position="1088"/>
        <end position="1108"/>
    </location>
</feature>
<feature type="region of interest" description="Disordered" evidence="8">
    <location>
        <begin position="1374"/>
        <end position="1452"/>
    </location>
</feature>
<dbReference type="Gene3D" id="2.60.120.590">
    <property type="entry name" value="Alpha-ketoglutarate-dependent dioxygenase AlkB-like"/>
    <property type="match status" value="1"/>
</dbReference>
<evidence type="ECO:0000256" key="3">
    <source>
        <dbReference type="ARBA" id="ARBA00022664"/>
    </source>
</evidence>
<feature type="domain" description="CHK kinase-like" evidence="9">
    <location>
        <begin position="2186"/>
        <end position="2385"/>
    </location>
</feature>
<feature type="compositionally biased region" description="Gly residues" evidence="8">
    <location>
        <begin position="286"/>
        <end position="298"/>
    </location>
</feature>
<dbReference type="Pfam" id="PF23240">
    <property type="entry name" value="HAT_PRP39_N"/>
    <property type="match status" value="2"/>
</dbReference>
<feature type="region of interest" description="Disordered" evidence="8">
    <location>
        <begin position="206"/>
        <end position="271"/>
    </location>
</feature>
<dbReference type="SMART" id="SM00386">
    <property type="entry name" value="HAT"/>
    <property type="match status" value="7"/>
</dbReference>
<feature type="compositionally biased region" description="Basic and acidic residues" evidence="8">
    <location>
        <begin position="93"/>
        <end position="105"/>
    </location>
</feature>
<dbReference type="Pfam" id="PF23241">
    <property type="entry name" value="HAT_PRP39_C"/>
    <property type="match status" value="2"/>
</dbReference>
<comment type="caution">
    <text evidence="10">The sequence shown here is derived from an EMBL/GenBank/DDBJ whole genome shotgun (WGS) entry which is preliminary data.</text>
</comment>
<dbReference type="GO" id="GO:0000395">
    <property type="term" value="P:mRNA 5'-splice site recognition"/>
    <property type="evidence" value="ECO:0007669"/>
    <property type="project" value="TreeGrafter"/>
</dbReference>
<evidence type="ECO:0000313" key="10">
    <source>
        <dbReference type="EMBL" id="KAK3885275.1"/>
    </source>
</evidence>
<feature type="compositionally biased region" description="Low complexity" evidence="8">
    <location>
        <begin position="1606"/>
        <end position="1620"/>
    </location>
</feature>
<dbReference type="EMBL" id="JAWQEG010000816">
    <property type="protein sequence ID" value="KAK3885275.1"/>
    <property type="molecule type" value="Genomic_DNA"/>
</dbReference>
<feature type="region of interest" description="Disordered" evidence="8">
    <location>
        <begin position="1671"/>
        <end position="1697"/>
    </location>
</feature>
<evidence type="ECO:0000256" key="5">
    <source>
        <dbReference type="ARBA" id="ARBA00023187"/>
    </source>
</evidence>
<feature type="compositionally biased region" description="Polar residues" evidence="8">
    <location>
        <begin position="350"/>
        <end position="364"/>
    </location>
</feature>
<feature type="compositionally biased region" description="Basic and acidic residues" evidence="8">
    <location>
        <begin position="1730"/>
        <end position="1739"/>
    </location>
</feature>
<feature type="compositionally biased region" description="Gly residues" evidence="8">
    <location>
        <begin position="233"/>
        <end position="243"/>
    </location>
</feature>
<dbReference type="InterPro" id="IPR011990">
    <property type="entry name" value="TPR-like_helical_dom_sf"/>
</dbReference>
<dbReference type="Pfam" id="PF13532">
    <property type="entry name" value="2OG-FeII_Oxy_2"/>
    <property type="match status" value="1"/>
</dbReference>
<proteinExistence type="inferred from homology"/>
<feature type="region of interest" description="Disordered" evidence="8">
    <location>
        <begin position="869"/>
        <end position="932"/>
    </location>
</feature>
<feature type="compositionally biased region" description="Polar residues" evidence="8">
    <location>
        <begin position="372"/>
        <end position="392"/>
    </location>
</feature>
<dbReference type="GO" id="GO:0000243">
    <property type="term" value="C:commitment complex"/>
    <property type="evidence" value="ECO:0007669"/>
    <property type="project" value="TreeGrafter"/>
</dbReference>
<comment type="subcellular location">
    <subcellularLocation>
        <location evidence="2">Nucleus</location>
    </subcellularLocation>
</comment>
<organism evidence="10 11">
    <name type="scientific">Petrolisthes cinctipes</name>
    <name type="common">Flat porcelain crab</name>
    <dbReference type="NCBI Taxonomy" id="88211"/>
    <lineage>
        <taxon>Eukaryota</taxon>
        <taxon>Metazoa</taxon>
        <taxon>Ecdysozoa</taxon>
        <taxon>Arthropoda</taxon>
        <taxon>Crustacea</taxon>
        <taxon>Multicrustacea</taxon>
        <taxon>Malacostraca</taxon>
        <taxon>Eumalacostraca</taxon>
        <taxon>Eucarida</taxon>
        <taxon>Decapoda</taxon>
        <taxon>Pleocyemata</taxon>
        <taxon>Anomura</taxon>
        <taxon>Galatheoidea</taxon>
        <taxon>Porcellanidae</taxon>
        <taxon>Petrolisthes</taxon>
    </lineage>
</organism>
<gene>
    <name evidence="10" type="ORF">Pcinc_010495</name>
</gene>
<dbReference type="InterPro" id="IPR059164">
    <property type="entry name" value="HAT_PRP39_C"/>
</dbReference>
<feature type="region of interest" description="Disordered" evidence="8">
    <location>
        <begin position="958"/>
        <end position="994"/>
    </location>
</feature>
<dbReference type="Pfam" id="PF02958">
    <property type="entry name" value="EcKL"/>
    <property type="match status" value="1"/>
</dbReference>
<feature type="compositionally biased region" description="Low complexity" evidence="8">
    <location>
        <begin position="1012"/>
        <end position="1022"/>
    </location>
</feature>
<dbReference type="SMART" id="SM00587">
    <property type="entry name" value="CHK"/>
    <property type="match status" value="1"/>
</dbReference>
<feature type="region of interest" description="Disordered" evidence="8">
    <location>
        <begin position="1730"/>
        <end position="1751"/>
    </location>
</feature>
<reference evidence="10" key="1">
    <citation type="submission" date="2023-10" db="EMBL/GenBank/DDBJ databases">
        <title>Genome assemblies of two species of porcelain crab, Petrolisthes cinctipes and Petrolisthes manimaculis (Anomura: Porcellanidae).</title>
        <authorList>
            <person name="Angst P."/>
        </authorList>
    </citation>
    <scope>NUCLEOTIDE SEQUENCE</scope>
    <source>
        <strain evidence="10">PB745_01</strain>
        <tissue evidence="10">Gill</tissue>
    </source>
</reference>
<dbReference type="PANTHER" id="PTHR17204:SF5">
    <property type="entry name" value="PRE-MRNA-PROCESSING FACTOR 39"/>
    <property type="match status" value="1"/>
</dbReference>
<keyword evidence="3" id="KW-0507">mRNA processing</keyword>
<feature type="compositionally biased region" description="Pro residues" evidence="8">
    <location>
        <begin position="1621"/>
        <end position="1633"/>
    </location>
</feature>
<dbReference type="GO" id="GO:0071004">
    <property type="term" value="C:U2-type prespliceosome"/>
    <property type="evidence" value="ECO:0007669"/>
    <property type="project" value="TreeGrafter"/>
</dbReference>
<feature type="compositionally biased region" description="Basic and acidic residues" evidence="8">
    <location>
        <begin position="63"/>
        <end position="84"/>
    </location>
</feature>
<dbReference type="InterPro" id="IPR015897">
    <property type="entry name" value="CHK_kinase-like"/>
</dbReference>
<dbReference type="InterPro" id="IPR027450">
    <property type="entry name" value="AlkB-like"/>
</dbReference>
<feature type="compositionally biased region" description="Basic and acidic residues" evidence="8">
    <location>
        <begin position="1088"/>
        <end position="1098"/>
    </location>
</feature>
<dbReference type="SUPFAM" id="SSF56112">
    <property type="entry name" value="Protein kinase-like (PK-like)"/>
    <property type="match status" value="1"/>
</dbReference>
<protein>
    <recommendedName>
        <fullName evidence="9">CHK kinase-like domain-containing protein</fullName>
    </recommendedName>
</protein>
<feature type="compositionally biased region" description="Acidic residues" evidence="8">
    <location>
        <begin position="963"/>
        <end position="976"/>
    </location>
</feature>
<keyword evidence="11" id="KW-1185">Reference proteome</keyword>
<feature type="region of interest" description="Disordered" evidence="8">
    <location>
        <begin position="155"/>
        <end position="188"/>
    </location>
</feature>
<feature type="compositionally biased region" description="Polar residues" evidence="8">
    <location>
        <begin position="170"/>
        <end position="179"/>
    </location>
</feature>
<keyword evidence="5" id="KW-0508">mRNA splicing</keyword>
<dbReference type="GO" id="GO:0005685">
    <property type="term" value="C:U1 snRNP"/>
    <property type="evidence" value="ECO:0007669"/>
    <property type="project" value="TreeGrafter"/>
</dbReference>
<evidence type="ECO:0000256" key="6">
    <source>
        <dbReference type="ARBA" id="ARBA00023242"/>
    </source>
</evidence>
<keyword evidence="4" id="KW-0677">Repeat</keyword>
<dbReference type="PANTHER" id="PTHR17204">
    <property type="entry name" value="PRE-MRNA PROCESSING PROTEIN PRP39-RELATED"/>
    <property type="match status" value="1"/>
</dbReference>